<dbReference type="InterPro" id="IPR019775">
    <property type="entry name" value="WD40_repeat_CS"/>
</dbReference>
<feature type="repeat" description="WD" evidence="3">
    <location>
        <begin position="229"/>
        <end position="254"/>
    </location>
</feature>
<comment type="caution">
    <text evidence="4">The sequence shown here is derived from an EMBL/GenBank/DDBJ whole genome shotgun (WGS) entry which is preliminary data.</text>
</comment>
<organism evidence="4 5">
    <name type="scientific">Hondaea fermentalgiana</name>
    <dbReference type="NCBI Taxonomy" id="2315210"/>
    <lineage>
        <taxon>Eukaryota</taxon>
        <taxon>Sar</taxon>
        <taxon>Stramenopiles</taxon>
        <taxon>Bigyra</taxon>
        <taxon>Labyrinthulomycetes</taxon>
        <taxon>Thraustochytrida</taxon>
        <taxon>Thraustochytriidae</taxon>
        <taxon>Hondaea</taxon>
    </lineage>
</organism>
<evidence type="ECO:0000256" key="3">
    <source>
        <dbReference type="PROSITE-ProRule" id="PRU00221"/>
    </source>
</evidence>
<dbReference type="AlphaFoldDB" id="A0A2R5G521"/>
<keyword evidence="5" id="KW-1185">Reference proteome</keyword>
<dbReference type="PANTHER" id="PTHR10971">
    <property type="entry name" value="MRNA EXPORT FACTOR AND BUB3"/>
    <property type="match status" value="1"/>
</dbReference>
<dbReference type="PROSITE" id="PS50294">
    <property type="entry name" value="WD_REPEATS_REGION"/>
    <property type="match status" value="1"/>
</dbReference>
<sequence length="324" mass="35277">MERTGELSYKVGDGISSVQFSRNGENRLLVASWDGSVNLVDADVDRFMGKYHHASAVLGACFSAPDSRAAVSGGLDRKVLLHDFESEDRRTLGMHDAPVRCVASLPEANLVASGSWDASVQAWDTRQQGSAVVMKQPHKVFAMDAHGAKLLVAHAGRTVHLYDMRKPDEPVQARPPALAFQTRCVRFLPDGNGFAIGCTAGRVVVDYLDSSRDSFKFKCHRTKEAIYPVNAIAPHPVHETFATGGGDGDVAVWDPLNHKRTSHFGVDETVASLDFNQSGSLLAVAKSYTFENGDDPARQARNAIVIRHVLDSEVLPRAKRAKTE</sequence>
<dbReference type="SMART" id="SM00320">
    <property type="entry name" value="WD40"/>
    <property type="match status" value="4"/>
</dbReference>
<keyword evidence="2" id="KW-0677">Repeat</keyword>
<evidence type="ECO:0000313" key="4">
    <source>
        <dbReference type="EMBL" id="GBG26127.1"/>
    </source>
</evidence>
<dbReference type="EMBL" id="BEYU01000019">
    <property type="protein sequence ID" value="GBG26127.1"/>
    <property type="molecule type" value="Genomic_DNA"/>
</dbReference>
<dbReference type="PROSITE" id="PS50082">
    <property type="entry name" value="WD_REPEATS_2"/>
    <property type="match status" value="2"/>
</dbReference>
<gene>
    <name evidence="4" type="ORF">FCC1311_023472</name>
</gene>
<protein>
    <submittedName>
        <fullName evidence="4">Mitotic checkpoint protein BUB3.1</fullName>
    </submittedName>
</protein>
<name>A0A2R5G521_9STRA</name>
<evidence type="ECO:0000313" key="5">
    <source>
        <dbReference type="Proteomes" id="UP000241890"/>
    </source>
</evidence>
<dbReference type="InterPro" id="IPR015943">
    <property type="entry name" value="WD40/YVTN_repeat-like_dom_sf"/>
</dbReference>
<evidence type="ECO:0000256" key="2">
    <source>
        <dbReference type="ARBA" id="ARBA00022737"/>
    </source>
</evidence>
<accession>A0A2R5G521</accession>
<dbReference type="PROSITE" id="PS00678">
    <property type="entry name" value="WD_REPEATS_1"/>
    <property type="match status" value="1"/>
</dbReference>
<dbReference type="Gene3D" id="2.130.10.10">
    <property type="entry name" value="YVTN repeat-like/Quinoprotein amine dehydrogenase"/>
    <property type="match status" value="1"/>
</dbReference>
<evidence type="ECO:0000256" key="1">
    <source>
        <dbReference type="ARBA" id="ARBA00022574"/>
    </source>
</evidence>
<dbReference type="Proteomes" id="UP000241890">
    <property type="component" value="Unassembled WGS sequence"/>
</dbReference>
<dbReference type="OrthoDB" id="10262475at2759"/>
<dbReference type="InParanoid" id="A0A2R5G521"/>
<keyword evidence="1 3" id="KW-0853">WD repeat</keyword>
<proteinExistence type="predicted"/>
<dbReference type="InterPro" id="IPR001680">
    <property type="entry name" value="WD40_rpt"/>
</dbReference>
<dbReference type="SUPFAM" id="SSF50978">
    <property type="entry name" value="WD40 repeat-like"/>
    <property type="match status" value="1"/>
</dbReference>
<dbReference type="Pfam" id="PF00400">
    <property type="entry name" value="WD40"/>
    <property type="match status" value="3"/>
</dbReference>
<reference evidence="4 5" key="1">
    <citation type="submission" date="2017-12" db="EMBL/GenBank/DDBJ databases">
        <title>Sequencing, de novo assembly and annotation of complete genome of a new Thraustochytrid species, strain FCC1311.</title>
        <authorList>
            <person name="Sedici K."/>
            <person name="Godart F."/>
            <person name="Aiese Cigliano R."/>
            <person name="Sanseverino W."/>
            <person name="Barakat M."/>
            <person name="Ortet P."/>
            <person name="Marechal E."/>
            <person name="Cagnac O."/>
            <person name="Amato A."/>
        </authorList>
    </citation>
    <scope>NUCLEOTIDE SEQUENCE [LARGE SCALE GENOMIC DNA]</scope>
</reference>
<dbReference type="InterPro" id="IPR036322">
    <property type="entry name" value="WD40_repeat_dom_sf"/>
</dbReference>
<feature type="repeat" description="WD" evidence="3">
    <location>
        <begin position="92"/>
        <end position="133"/>
    </location>
</feature>